<dbReference type="InterPro" id="IPR002347">
    <property type="entry name" value="SDR_fam"/>
</dbReference>
<dbReference type="Pfam" id="PF13561">
    <property type="entry name" value="adh_short_C2"/>
    <property type="match status" value="1"/>
</dbReference>
<comment type="similarity">
    <text evidence="1">Belongs to the short-chain dehydrogenases/reductases (SDR) family.</text>
</comment>
<comment type="caution">
    <text evidence="2">The sequence shown here is derived from an EMBL/GenBank/DDBJ whole genome shotgun (WGS) entry which is preliminary data.</text>
</comment>
<proteinExistence type="inferred from homology"/>
<organism evidence="2">
    <name type="scientific">marine sediment metagenome</name>
    <dbReference type="NCBI Taxonomy" id="412755"/>
    <lineage>
        <taxon>unclassified sequences</taxon>
        <taxon>metagenomes</taxon>
        <taxon>ecological metagenomes</taxon>
    </lineage>
</organism>
<dbReference type="PANTHER" id="PTHR42879:SF6">
    <property type="entry name" value="NADPH-DEPENDENT REDUCTASE BACG"/>
    <property type="match status" value="1"/>
</dbReference>
<dbReference type="EMBL" id="BART01008113">
    <property type="protein sequence ID" value="GAG68972.1"/>
    <property type="molecule type" value="Genomic_DNA"/>
</dbReference>
<dbReference type="PRINTS" id="PR00081">
    <property type="entry name" value="GDHRDH"/>
</dbReference>
<gene>
    <name evidence="2" type="ORF">S01H4_18320</name>
</gene>
<accession>X1AGY2</accession>
<dbReference type="PANTHER" id="PTHR42879">
    <property type="entry name" value="3-OXOACYL-(ACYL-CARRIER-PROTEIN) REDUCTASE"/>
    <property type="match status" value="1"/>
</dbReference>
<dbReference type="InterPro" id="IPR050259">
    <property type="entry name" value="SDR"/>
</dbReference>
<dbReference type="AlphaFoldDB" id="X1AGY2"/>
<dbReference type="InterPro" id="IPR036291">
    <property type="entry name" value="NAD(P)-bd_dom_sf"/>
</dbReference>
<feature type="non-terminal residue" evidence="2">
    <location>
        <position position="1"/>
    </location>
</feature>
<reference evidence="2" key="1">
    <citation type="journal article" date="2014" name="Front. Microbiol.">
        <title>High frequency of phylogenetically diverse reductive dehalogenase-homologous genes in deep subseafloor sedimentary metagenomes.</title>
        <authorList>
            <person name="Kawai M."/>
            <person name="Futagami T."/>
            <person name="Toyoda A."/>
            <person name="Takaki Y."/>
            <person name="Nishi S."/>
            <person name="Hori S."/>
            <person name="Arai W."/>
            <person name="Tsubouchi T."/>
            <person name="Morono Y."/>
            <person name="Uchiyama I."/>
            <person name="Ito T."/>
            <person name="Fujiyama A."/>
            <person name="Inagaki F."/>
            <person name="Takami H."/>
        </authorList>
    </citation>
    <scope>NUCLEOTIDE SEQUENCE</scope>
    <source>
        <strain evidence="2">Expedition CK06-06</strain>
    </source>
</reference>
<sequence>AKSLVNEGAEVIICGRNEESLKKATSFLGELAEYYVADLSKKEDVQSLVKKIATNILLLDGLFVNAGGPPPGTFSKLTDDDWRRAFDLTLMSAVWLTRETIPLLKMSDSSSILFSTSVSVKQPIDNLLLSNAIRPAVIGMMRTLASELAPDYIRVNAICPGYIQTERVDELLSASESAEENITAKIPLKRIGKPDEFGPVAAFLMSPVSSYIHGSLLLVDGGLYQGMM</sequence>
<evidence type="ECO:0000313" key="2">
    <source>
        <dbReference type="EMBL" id="GAG68972.1"/>
    </source>
</evidence>
<evidence type="ECO:0008006" key="3">
    <source>
        <dbReference type="Google" id="ProtNLM"/>
    </source>
</evidence>
<dbReference type="Gene3D" id="3.40.50.720">
    <property type="entry name" value="NAD(P)-binding Rossmann-like Domain"/>
    <property type="match status" value="1"/>
</dbReference>
<dbReference type="SUPFAM" id="SSF51735">
    <property type="entry name" value="NAD(P)-binding Rossmann-fold domains"/>
    <property type="match status" value="1"/>
</dbReference>
<protein>
    <recommendedName>
        <fullName evidence="3">3-oxoacyl-ACP reductase</fullName>
    </recommendedName>
</protein>
<name>X1AGY2_9ZZZZ</name>
<evidence type="ECO:0000256" key="1">
    <source>
        <dbReference type="ARBA" id="ARBA00006484"/>
    </source>
</evidence>